<evidence type="ECO:0000256" key="1">
    <source>
        <dbReference type="SAM" id="Phobius"/>
    </source>
</evidence>
<keyword evidence="1" id="KW-0812">Transmembrane</keyword>
<feature type="transmembrane region" description="Helical" evidence="1">
    <location>
        <begin position="100"/>
        <end position="121"/>
    </location>
</feature>
<proteinExistence type="predicted"/>
<protein>
    <submittedName>
        <fullName evidence="2">Uncharacterized protein</fullName>
    </submittedName>
</protein>
<dbReference type="Proteomes" id="UP000256478">
    <property type="component" value="Unassembled WGS sequence"/>
</dbReference>
<evidence type="ECO:0000313" key="3">
    <source>
        <dbReference type="Proteomes" id="UP000256478"/>
    </source>
</evidence>
<accession>A0A3E0TRU7</accession>
<comment type="caution">
    <text evidence="2">The sequence shown here is derived from an EMBL/GenBank/DDBJ whole genome shotgun (WGS) entry which is preliminary data.</text>
</comment>
<reference evidence="2 3" key="1">
    <citation type="submission" date="2018-08" db="EMBL/GenBank/DDBJ databases">
        <title>Thalassotalea euphylliae genome.</title>
        <authorList>
            <person name="Summers S."/>
            <person name="Rice S.A."/>
            <person name="Freckelton M.L."/>
            <person name="Nedved B.T."/>
            <person name="Hadfield M.G."/>
        </authorList>
    </citation>
    <scope>NUCLEOTIDE SEQUENCE [LARGE SCALE GENOMIC DNA]</scope>
    <source>
        <strain evidence="2 3">H1</strain>
    </source>
</reference>
<organism evidence="2 3">
    <name type="scientific">Thalassotalea euphylliae</name>
    <dbReference type="NCBI Taxonomy" id="1655234"/>
    <lineage>
        <taxon>Bacteria</taxon>
        <taxon>Pseudomonadati</taxon>
        <taxon>Pseudomonadota</taxon>
        <taxon>Gammaproteobacteria</taxon>
        <taxon>Alteromonadales</taxon>
        <taxon>Colwelliaceae</taxon>
        <taxon>Thalassotalea</taxon>
    </lineage>
</organism>
<dbReference type="EMBL" id="QUOU01000001">
    <property type="protein sequence ID" value="REL27057.1"/>
    <property type="molecule type" value="Genomic_DNA"/>
</dbReference>
<name>A0A3E0TRU7_9GAMM</name>
<dbReference type="AlphaFoldDB" id="A0A3E0TRU7"/>
<sequence>MDESEMILLQLVGKLTKQDPKTILKNIGIIGAENLLTQYVNEASQKGQLVHIRNCIADTCKEYGELKYSYQLTELSELKVKLANMESLATPTKDEKSYKALTHGLTLVAGLFLGLVLALGLKY</sequence>
<keyword evidence="1" id="KW-0472">Membrane</keyword>
<evidence type="ECO:0000313" key="2">
    <source>
        <dbReference type="EMBL" id="REL27057.1"/>
    </source>
</evidence>
<keyword evidence="1" id="KW-1133">Transmembrane helix</keyword>
<gene>
    <name evidence="2" type="ORF">DXX93_11110</name>
</gene>